<reference evidence="1 2" key="1">
    <citation type="submission" date="2018-07" db="EMBL/GenBank/DDBJ databases">
        <title>Dyadobacter roseus sp. nov., isolated from rose rhizosphere soil.</title>
        <authorList>
            <person name="Chen L."/>
        </authorList>
    </citation>
    <scope>NUCLEOTIDE SEQUENCE [LARGE SCALE GENOMIC DNA]</scope>
    <source>
        <strain evidence="1 2">RS19</strain>
    </source>
</reference>
<gene>
    <name evidence="1" type="ORF">DSL64_17815</name>
</gene>
<dbReference type="RefSeq" id="WP_115832280.1">
    <property type="nucleotide sequence ID" value="NZ_QNUL01000015.1"/>
</dbReference>
<name>A0A3D8Y8F2_9BACT</name>
<organism evidence="1 2">
    <name type="scientific">Dyadobacter luteus</name>
    <dbReference type="NCBI Taxonomy" id="2259619"/>
    <lineage>
        <taxon>Bacteria</taxon>
        <taxon>Pseudomonadati</taxon>
        <taxon>Bacteroidota</taxon>
        <taxon>Cytophagia</taxon>
        <taxon>Cytophagales</taxon>
        <taxon>Spirosomataceae</taxon>
        <taxon>Dyadobacter</taxon>
    </lineage>
</organism>
<keyword evidence="2" id="KW-1185">Reference proteome</keyword>
<dbReference type="OrthoDB" id="1489464at2"/>
<accession>A0A3D8Y8F2</accession>
<dbReference type="Proteomes" id="UP000256373">
    <property type="component" value="Unassembled WGS sequence"/>
</dbReference>
<dbReference type="AlphaFoldDB" id="A0A3D8Y8F2"/>
<protein>
    <submittedName>
        <fullName evidence="1">Uncharacterized protein</fullName>
    </submittedName>
</protein>
<dbReference type="EMBL" id="QNUL01000015">
    <property type="protein sequence ID" value="REA59507.1"/>
    <property type="molecule type" value="Genomic_DNA"/>
</dbReference>
<sequence>MENDVAVSLDGNLLKNDSADITAALRELDQIGLPINIALTDNPLFANIRIFFGNKIYVQEKLEIDQIGEKHNPIIVNWREDIGHVSIGIVDGIANNQLSGNVDVATIRRSNIIKDLTKSLGILGGSWNVYHKRFYAGDNVTATLSDIDKSVLPLPLFHSGQSGQS</sequence>
<proteinExistence type="predicted"/>
<evidence type="ECO:0000313" key="1">
    <source>
        <dbReference type="EMBL" id="REA59507.1"/>
    </source>
</evidence>
<evidence type="ECO:0000313" key="2">
    <source>
        <dbReference type="Proteomes" id="UP000256373"/>
    </source>
</evidence>
<comment type="caution">
    <text evidence="1">The sequence shown here is derived from an EMBL/GenBank/DDBJ whole genome shotgun (WGS) entry which is preliminary data.</text>
</comment>